<sequence length="1245" mass="136233">MSLLNKGLPLYRTSSILPKEPQTALDNVAPAVEGDDAVSQSTRAHTYPAPTSVAAPATLPPPPVSSYQYSPILKLQSSQQVLDLHLHQFLHLNRASQQPLSLHSSRPVNESSGDPGASGQPSGYRFDPGPLFTQDSQRTLVDTPRYSALRSTGDSLSSKSSTDEPGGQDFNEQRNTGQGTYGALEETSTTDHYPSGQTVDRPCSSIFRPASHSVLPNSRAPLLVRSPEHPLRDQPGLPKTTKIRAKGPSSRMHHQHLSANGSSSAMLGCLSSPFDAPSSPLSADLPNLDWAVAHPSNQDGDSQRTVKEDPKVAAYGVVILQTLQGQRGTPLSVGEDDIVSTGQAVHKEHQQGQQHHQGDPFTASSSFTYMDAHGQKSLSTTAIDAQHPSHPSSAFGVSTPPQFDNSSSNHSYTPLSQEDEEQLHERLQTYLNHVDSWSSDHPLNPTEQQTRDHLVAVKTEVQESRLEMSPTAGTPQSQLAIPAPPARPVSATPTVYSTGAPSNHSQGQQDEGHQQGHLVPVTQVGNRFVHDPSRPTFAANGTANNNSNQNGHPSSPSHPFSINQNHDRPDLRGGLRSAMPAYNYQYMNHDGGNGQHLTYQQNGQARVPMSATPALGGGVTFLQLPGGAQQFYSYSQNGSPGIVVPTNMLQPGRVYANVEQDQGQHSSRQPYAPSGGSYHPHSASVTVPAGYPTNMFYHARSAGVEPPSAFQMVVSGSHDFFDQSALGHGRRPGMYQVKAEQMSDALGDDDENDDTVGDYEQDRLRNIRRNQEMMEKLGLAGGPSAYGDHRSVTVKRKTSSIGMKGTMEHKHRFKSRVPSNIGPLRHSNRIASKQHRSVSYADHDRHGGMSDSDSEDVYSDAMEEDEDDWDEDDYRRAPRSRNRTVRRKLSFQQSGRARGSHGSRGYRPTLRELLSTHPRLRETFPLFYHIVTDDMLINNESFPLIGSIPTTCAPVDKAKCLKEFYHKGRRCLAQLDAFTARCDKRYDGPGDKWKPLDHDTKIAIRDIRRKGVERCENYKYTRRDILNKTVGKNNWEAIEEGMITWNVNSDSNDPANDMAGVELNSPIPSSPEPMQRRHASGRLRSGRYQHPDEYNGRSHGNITYAESSVAQPLPGSARSMQQHGGFSNERSGPYPLGHEQHYPGQQNGGTWQQMNQDGGFNVPTLPYASVSGGDQVSYSNADGNPTQQQYQHGTVSHSDNGMTNGELSATSVHELHEQSMGMMHGGIDMDFQMADPSTQSAASAS</sequence>
<proteinExistence type="predicted"/>
<evidence type="ECO:0000313" key="1">
    <source>
        <dbReference type="EMBL" id="KAJ9116641.1"/>
    </source>
</evidence>
<organism evidence="1 2">
    <name type="scientific">Naganishia adeliensis</name>
    <dbReference type="NCBI Taxonomy" id="92952"/>
    <lineage>
        <taxon>Eukaryota</taxon>
        <taxon>Fungi</taxon>
        <taxon>Dikarya</taxon>
        <taxon>Basidiomycota</taxon>
        <taxon>Agaricomycotina</taxon>
        <taxon>Tremellomycetes</taxon>
        <taxon>Filobasidiales</taxon>
        <taxon>Filobasidiaceae</taxon>
        <taxon>Naganishia</taxon>
    </lineage>
</organism>
<name>A0ACC2WZR4_9TREE</name>
<accession>A0ACC2WZR4</accession>
<keyword evidence="2" id="KW-1185">Reference proteome</keyword>
<evidence type="ECO:0000313" key="2">
    <source>
        <dbReference type="Proteomes" id="UP001230649"/>
    </source>
</evidence>
<reference evidence="1" key="1">
    <citation type="submission" date="2023-04" db="EMBL/GenBank/DDBJ databases">
        <title>Draft Genome sequencing of Naganishia species isolated from polar environments using Oxford Nanopore Technology.</title>
        <authorList>
            <person name="Leo P."/>
            <person name="Venkateswaran K."/>
        </authorList>
    </citation>
    <scope>NUCLEOTIDE SEQUENCE</scope>
    <source>
        <strain evidence="1">MNA-CCFEE 5262</strain>
    </source>
</reference>
<dbReference type="Proteomes" id="UP001230649">
    <property type="component" value="Unassembled WGS sequence"/>
</dbReference>
<gene>
    <name evidence="1" type="ORF">QFC20_000574</name>
</gene>
<dbReference type="EMBL" id="JASBWS010000003">
    <property type="protein sequence ID" value="KAJ9116641.1"/>
    <property type="molecule type" value="Genomic_DNA"/>
</dbReference>
<protein>
    <submittedName>
        <fullName evidence="1">Uncharacterized protein</fullName>
    </submittedName>
</protein>
<comment type="caution">
    <text evidence="1">The sequence shown here is derived from an EMBL/GenBank/DDBJ whole genome shotgun (WGS) entry which is preliminary data.</text>
</comment>